<evidence type="ECO:0000313" key="7">
    <source>
        <dbReference type="Proteomes" id="UP001597391"/>
    </source>
</evidence>
<dbReference type="Pfam" id="PF04228">
    <property type="entry name" value="Zn_peptidase"/>
    <property type="match status" value="1"/>
</dbReference>
<evidence type="ECO:0000256" key="1">
    <source>
        <dbReference type="ARBA" id="ARBA00004167"/>
    </source>
</evidence>
<dbReference type="InterPro" id="IPR007343">
    <property type="entry name" value="Uncharacterised_pept_Zn_put"/>
</dbReference>
<evidence type="ECO:0000256" key="4">
    <source>
        <dbReference type="ARBA" id="ARBA00023136"/>
    </source>
</evidence>
<comment type="subcellular location">
    <subcellularLocation>
        <location evidence="1">Membrane</location>
        <topology evidence="1">Single-pass membrane protein</topology>
    </subcellularLocation>
</comment>
<dbReference type="PANTHER" id="PTHR30168:SF0">
    <property type="entry name" value="INNER MEMBRANE PROTEIN"/>
    <property type="match status" value="1"/>
</dbReference>
<comment type="caution">
    <text evidence="6">The sequence shown here is derived from an EMBL/GenBank/DDBJ whole genome shotgun (WGS) entry which is preliminary data.</text>
</comment>
<keyword evidence="4 5" id="KW-0472">Membrane</keyword>
<dbReference type="EMBL" id="JBHUOP010000001">
    <property type="protein sequence ID" value="MFD2839430.1"/>
    <property type="molecule type" value="Genomic_DNA"/>
</dbReference>
<keyword evidence="2 5" id="KW-0812">Transmembrane</keyword>
<accession>A0ABW5XBU6</accession>
<name>A0ABW5XBU6_9MICO</name>
<keyword evidence="3 5" id="KW-1133">Transmembrane helix</keyword>
<evidence type="ECO:0000256" key="2">
    <source>
        <dbReference type="ARBA" id="ARBA00022692"/>
    </source>
</evidence>
<evidence type="ECO:0000256" key="5">
    <source>
        <dbReference type="SAM" id="Phobius"/>
    </source>
</evidence>
<dbReference type="Proteomes" id="UP001597391">
    <property type="component" value="Unassembled WGS sequence"/>
</dbReference>
<feature type="transmembrane region" description="Helical" evidence="5">
    <location>
        <begin position="23"/>
        <end position="42"/>
    </location>
</feature>
<sequence length="294" mass="30982">MTFQDGGNFESGRIKRRSGGGKAVAGGGLGLIVLFLISQWAGVDLTQLAPLLDGGSSTSTQEEVAVTGCDTASDANENDLCRYDWTVQSLDAFWSQELERQTGTTFTEPGAATFSGTVSTGCGSASSASGPFYCPADQTIYIDTGFYKTLRTDFNTTGGPLAQMYITAHEYGHHIENITGVLGSANRRDSGADSDSVKVELMADCLAGMWAGNAATTPNPATGQPDLKPITKAQLKDALDAAAAVGDDRIQEAAYGEVDEHSFTHGSSEQRQEWFLTGYNGGDFNACNTFTTGN</sequence>
<proteinExistence type="predicted"/>
<reference evidence="7" key="1">
    <citation type="journal article" date="2019" name="Int. J. Syst. Evol. Microbiol.">
        <title>The Global Catalogue of Microorganisms (GCM) 10K type strain sequencing project: providing services to taxonomists for standard genome sequencing and annotation.</title>
        <authorList>
            <consortium name="The Broad Institute Genomics Platform"/>
            <consortium name="The Broad Institute Genome Sequencing Center for Infectious Disease"/>
            <person name="Wu L."/>
            <person name="Ma J."/>
        </authorList>
    </citation>
    <scope>NUCLEOTIDE SEQUENCE [LARGE SCALE GENOMIC DNA]</scope>
    <source>
        <strain evidence="7">KCTC 33576</strain>
    </source>
</reference>
<dbReference type="RefSeq" id="WP_377464903.1">
    <property type="nucleotide sequence ID" value="NZ_JBHUOP010000001.1"/>
</dbReference>
<gene>
    <name evidence="6" type="ORF">ACFSYH_02470</name>
</gene>
<evidence type="ECO:0000313" key="6">
    <source>
        <dbReference type="EMBL" id="MFD2839430.1"/>
    </source>
</evidence>
<organism evidence="6 7">
    <name type="scientific">Populibacterium corticicola</name>
    <dbReference type="NCBI Taxonomy" id="1812826"/>
    <lineage>
        <taxon>Bacteria</taxon>
        <taxon>Bacillati</taxon>
        <taxon>Actinomycetota</taxon>
        <taxon>Actinomycetes</taxon>
        <taxon>Micrococcales</taxon>
        <taxon>Jonesiaceae</taxon>
        <taxon>Populibacterium</taxon>
    </lineage>
</organism>
<protein>
    <submittedName>
        <fullName evidence="6">Neutral zinc metallopeptidase</fullName>
    </submittedName>
</protein>
<dbReference type="PANTHER" id="PTHR30168">
    <property type="entry name" value="PUTATIVE MEMBRANE PROTEIN YPFJ"/>
    <property type="match status" value="1"/>
</dbReference>
<keyword evidence="7" id="KW-1185">Reference proteome</keyword>
<evidence type="ECO:0000256" key="3">
    <source>
        <dbReference type="ARBA" id="ARBA00022989"/>
    </source>
</evidence>